<protein>
    <recommendedName>
        <fullName evidence="2">DUF7703 domain-containing protein</fullName>
    </recommendedName>
</protein>
<evidence type="ECO:0000256" key="1">
    <source>
        <dbReference type="SAM" id="Phobius"/>
    </source>
</evidence>
<evidence type="ECO:0000313" key="4">
    <source>
        <dbReference type="EMBL" id="KAE9989806.1"/>
    </source>
</evidence>
<dbReference type="PANTHER" id="PTHR37013">
    <property type="entry name" value="INTEGRAL MEMBRANE PROTEIN (AFU_ORTHOLOGUE AFUA_1G05950)-RELATED"/>
    <property type="match status" value="1"/>
</dbReference>
<gene>
    <name evidence="4" type="ORF">EG327_002234</name>
    <name evidence="3" type="ORF">EG328_007071</name>
</gene>
<proteinExistence type="predicted"/>
<dbReference type="InterPro" id="IPR056120">
    <property type="entry name" value="DUF7703"/>
</dbReference>
<organism evidence="4 6">
    <name type="scientific">Venturia inaequalis</name>
    <name type="common">Apple scab fungus</name>
    <dbReference type="NCBI Taxonomy" id="5025"/>
    <lineage>
        <taxon>Eukaryota</taxon>
        <taxon>Fungi</taxon>
        <taxon>Dikarya</taxon>
        <taxon>Ascomycota</taxon>
        <taxon>Pezizomycotina</taxon>
        <taxon>Dothideomycetes</taxon>
        <taxon>Pleosporomycetidae</taxon>
        <taxon>Venturiales</taxon>
        <taxon>Venturiaceae</taxon>
        <taxon>Venturia</taxon>
    </lineage>
</organism>
<evidence type="ECO:0000313" key="6">
    <source>
        <dbReference type="Proteomes" id="UP000490939"/>
    </source>
</evidence>
<feature type="transmembrane region" description="Helical" evidence="1">
    <location>
        <begin position="41"/>
        <end position="63"/>
    </location>
</feature>
<feature type="domain" description="DUF7703" evidence="2">
    <location>
        <begin position="46"/>
        <end position="282"/>
    </location>
</feature>
<dbReference type="Proteomes" id="UP000490939">
    <property type="component" value="Unassembled WGS sequence"/>
</dbReference>
<accession>A0A8H3VK19</accession>
<name>A0A8H3VK19_VENIN</name>
<keyword evidence="6" id="KW-1185">Reference proteome</keyword>
<comment type="caution">
    <text evidence="4">The sequence shown here is derived from an EMBL/GenBank/DDBJ whole genome shotgun (WGS) entry which is preliminary data.</text>
</comment>
<dbReference type="AlphaFoldDB" id="A0A8H3VK19"/>
<keyword evidence="1" id="KW-0472">Membrane</keyword>
<reference evidence="4 6" key="1">
    <citation type="submission" date="2019-07" db="EMBL/GenBank/DDBJ databases">
        <title>Venturia inaequalis Genome Resource.</title>
        <authorList>
            <person name="Lichtner F.J."/>
        </authorList>
    </citation>
    <scope>NUCLEOTIDE SEQUENCE [LARGE SCALE GENOMIC DNA]</scope>
    <source>
        <strain evidence="3 5">120213</strain>
        <strain evidence="4 6">DMI_063113</strain>
    </source>
</reference>
<dbReference type="EMBL" id="WNWR01000168">
    <property type="protein sequence ID" value="KAE9989806.1"/>
    <property type="molecule type" value="Genomic_DNA"/>
</dbReference>
<keyword evidence="1" id="KW-1133">Transmembrane helix</keyword>
<feature type="transmembrane region" description="Helical" evidence="1">
    <location>
        <begin position="140"/>
        <end position="161"/>
    </location>
</feature>
<dbReference type="Proteomes" id="UP000447873">
    <property type="component" value="Unassembled WGS sequence"/>
</dbReference>
<feature type="transmembrane region" description="Helical" evidence="1">
    <location>
        <begin position="106"/>
        <end position="128"/>
    </location>
</feature>
<feature type="transmembrane region" description="Helical" evidence="1">
    <location>
        <begin position="253"/>
        <end position="278"/>
    </location>
</feature>
<evidence type="ECO:0000259" key="2">
    <source>
        <dbReference type="Pfam" id="PF24802"/>
    </source>
</evidence>
<feature type="transmembrane region" description="Helical" evidence="1">
    <location>
        <begin position="224"/>
        <end position="247"/>
    </location>
</feature>
<evidence type="ECO:0000313" key="5">
    <source>
        <dbReference type="Proteomes" id="UP000447873"/>
    </source>
</evidence>
<dbReference type="EMBL" id="WNWS01000038">
    <property type="protein sequence ID" value="KAE9985657.1"/>
    <property type="molecule type" value="Genomic_DNA"/>
</dbReference>
<dbReference type="Pfam" id="PF24802">
    <property type="entry name" value="DUF7703"/>
    <property type="match status" value="1"/>
</dbReference>
<sequence length="331" mass="37996">MNTTPSFFPLGGCSYSSLQDFDWKDISCNLKQWDVSIRWNPAVYCIIAALHALALWLAFELIVRAIFLFKRRTILYFWSLISVAVGVICITIAFELRIFVIPVDYWAFSVLYTLAQILLKTGFALVLYSRLNILQPKRCLLQAIVAMIVATAVIGHIPFLIRTIATLVGLHDLVDRVHDIAQYFELLFAAQEILISSCYIYYFWQYMNDVPSATQGDMSKDINFTFAGLVAAYVWVFLSDITLYILLYTDYYLARMMIMPLSQAIKLSLEFVVLNYLVEFRKTKQRYLGRLNVVGPWIAPGTRSADVEGQSTKDESDDIMLWLEKITETPQ</sequence>
<feature type="transmembrane region" description="Helical" evidence="1">
    <location>
        <begin position="75"/>
        <end position="94"/>
    </location>
</feature>
<evidence type="ECO:0000313" key="3">
    <source>
        <dbReference type="EMBL" id="KAE9985657.1"/>
    </source>
</evidence>
<feature type="transmembrane region" description="Helical" evidence="1">
    <location>
        <begin position="181"/>
        <end position="204"/>
    </location>
</feature>
<keyword evidence="1" id="KW-0812">Transmembrane</keyword>